<dbReference type="EMBL" id="JAYWIO010000005">
    <property type="protein sequence ID" value="KAK7260924.1"/>
    <property type="molecule type" value="Genomic_DNA"/>
</dbReference>
<accession>A0AAN9ENP6</accession>
<name>A0AAN9ENP6_CROPI</name>
<proteinExistence type="predicted"/>
<evidence type="ECO:0000313" key="3">
    <source>
        <dbReference type="Proteomes" id="UP001372338"/>
    </source>
</evidence>
<reference evidence="2 3" key="1">
    <citation type="submission" date="2024-01" db="EMBL/GenBank/DDBJ databases">
        <title>The genomes of 5 underutilized Papilionoideae crops provide insights into root nodulation and disease resistanc.</title>
        <authorList>
            <person name="Yuan L."/>
        </authorList>
    </citation>
    <scope>NUCLEOTIDE SEQUENCE [LARGE SCALE GENOMIC DNA]</scope>
    <source>
        <strain evidence="2">ZHUSHIDOU_FW_LH</strain>
        <tissue evidence="2">Leaf</tissue>
    </source>
</reference>
<dbReference type="InterPro" id="IPR026960">
    <property type="entry name" value="RVT-Znf"/>
</dbReference>
<feature type="domain" description="Reverse transcriptase zinc-binding" evidence="1">
    <location>
        <begin position="46"/>
        <end position="83"/>
    </location>
</feature>
<evidence type="ECO:0000259" key="1">
    <source>
        <dbReference type="Pfam" id="PF13966"/>
    </source>
</evidence>
<sequence>MDHALCTINEREQEMCIREVVTISGSWNISYMTGRADGIGWRLSNDGWKHRNLSQDGSCSTCRDGEETISHVLRDCPYAKQVWKFLVHTEDWDAFMAANMNDWMVSNLARISQFARVKWSILFGTVLETLWMRRNKKIFENEDMQLYGIMQGIWKKYNEIVKAKNHCDLLSNYAILCTA</sequence>
<comment type="caution">
    <text evidence="2">The sequence shown here is derived from an EMBL/GenBank/DDBJ whole genome shotgun (WGS) entry which is preliminary data.</text>
</comment>
<evidence type="ECO:0000313" key="2">
    <source>
        <dbReference type="EMBL" id="KAK7260924.1"/>
    </source>
</evidence>
<keyword evidence="3" id="KW-1185">Reference proteome</keyword>
<gene>
    <name evidence="2" type="ORF">RIF29_27225</name>
</gene>
<protein>
    <recommendedName>
        <fullName evidence="1">Reverse transcriptase zinc-binding domain-containing protein</fullName>
    </recommendedName>
</protein>
<dbReference type="AlphaFoldDB" id="A0AAN9ENP6"/>
<organism evidence="2 3">
    <name type="scientific">Crotalaria pallida</name>
    <name type="common">Smooth rattlebox</name>
    <name type="synonym">Crotalaria striata</name>
    <dbReference type="NCBI Taxonomy" id="3830"/>
    <lineage>
        <taxon>Eukaryota</taxon>
        <taxon>Viridiplantae</taxon>
        <taxon>Streptophyta</taxon>
        <taxon>Embryophyta</taxon>
        <taxon>Tracheophyta</taxon>
        <taxon>Spermatophyta</taxon>
        <taxon>Magnoliopsida</taxon>
        <taxon>eudicotyledons</taxon>
        <taxon>Gunneridae</taxon>
        <taxon>Pentapetalae</taxon>
        <taxon>rosids</taxon>
        <taxon>fabids</taxon>
        <taxon>Fabales</taxon>
        <taxon>Fabaceae</taxon>
        <taxon>Papilionoideae</taxon>
        <taxon>50 kb inversion clade</taxon>
        <taxon>genistoids sensu lato</taxon>
        <taxon>core genistoids</taxon>
        <taxon>Crotalarieae</taxon>
        <taxon>Crotalaria</taxon>
    </lineage>
</organism>
<dbReference type="Proteomes" id="UP001372338">
    <property type="component" value="Unassembled WGS sequence"/>
</dbReference>
<dbReference type="Pfam" id="PF13966">
    <property type="entry name" value="zf-RVT"/>
    <property type="match status" value="1"/>
</dbReference>